<protein>
    <submittedName>
        <fullName evidence="3">Ca-activated chloride channel family protein</fullName>
    </submittedName>
</protein>
<dbReference type="SUPFAM" id="SSF53300">
    <property type="entry name" value="vWA-like"/>
    <property type="match status" value="1"/>
</dbReference>
<feature type="domain" description="VWFA" evidence="2">
    <location>
        <begin position="111"/>
        <end position="297"/>
    </location>
</feature>
<gene>
    <name evidence="3" type="ORF">SAMN05192564_107203</name>
</gene>
<dbReference type="Proteomes" id="UP000198638">
    <property type="component" value="Unassembled WGS sequence"/>
</dbReference>
<name>A0A1H4H6C0_9BURK</name>
<proteinExistence type="predicted"/>
<dbReference type="STRING" id="83784.SAMN05192564_107203"/>
<keyword evidence="1" id="KW-1133">Transmembrane helix</keyword>
<keyword evidence="1" id="KW-0472">Membrane</keyword>
<dbReference type="CDD" id="cd01467">
    <property type="entry name" value="vWA_BatA_type"/>
    <property type="match status" value="1"/>
</dbReference>
<evidence type="ECO:0000313" key="3">
    <source>
        <dbReference type="EMBL" id="SEB16638.1"/>
    </source>
</evidence>
<dbReference type="PANTHER" id="PTHR22550">
    <property type="entry name" value="SPORE GERMINATION PROTEIN"/>
    <property type="match status" value="1"/>
</dbReference>
<dbReference type="InterPro" id="IPR050768">
    <property type="entry name" value="UPF0353/GerABKA_families"/>
</dbReference>
<dbReference type="PROSITE" id="PS50234">
    <property type="entry name" value="VWFA"/>
    <property type="match status" value="1"/>
</dbReference>
<accession>A0A1H4H6C0</accession>
<keyword evidence="4" id="KW-1185">Reference proteome</keyword>
<keyword evidence="1" id="KW-0812">Transmembrane</keyword>
<evidence type="ECO:0000313" key="4">
    <source>
        <dbReference type="Proteomes" id="UP000198638"/>
    </source>
</evidence>
<feature type="transmembrane region" description="Helical" evidence="1">
    <location>
        <begin position="22"/>
        <end position="42"/>
    </location>
</feature>
<evidence type="ECO:0000259" key="2">
    <source>
        <dbReference type="PROSITE" id="PS50234"/>
    </source>
</evidence>
<organism evidence="3 4">
    <name type="scientific">Paraburkholderia sartisoli</name>
    <dbReference type="NCBI Taxonomy" id="83784"/>
    <lineage>
        <taxon>Bacteria</taxon>
        <taxon>Pseudomonadati</taxon>
        <taxon>Pseudomonadota</taxon>
        <taxon>Betaproteobacteria</taxon>
        <taxon>Burkholderiales</taxon>
        <taxon>Burkholderiaceae</taxon>
        <taxon>Paraburkholderia</taxon>
    </lineage>
</organism>
<reference evidence="4" key="1">
    <citation type="submission" date="2016-10" db="EMBL/GenBank/DDBJ databases">
        <authorList>
            <person name="Varghese N."/>
            <person name="Submissions S."/>
        </authorList>
    </citation>
    <scope>NUCLEOTIDE SEQUENCE [LARGE SCALE GENOMIC DNA]</scope>
    <source>
        <strain evidence="4">LMG 24000</strain>
    </source>
</reference>
<dbReference type="InterPro" id="IPR033881">
    <property type="entry name" value="vWA_BatA_type"/>
</dbReference>
<dbReference type="AlphaFoldDB" id="A0A1H4H6C0"/>
<dbReference type="InterPro" id="IPR036465">
    <property type="entry name" value="vWFA_dom_sf"/>
</dbReference>
<dbReference type="Gene3D" id="3.40.50.410">
    <property type="entry name" value="von Willebrand factor, type A domain"/>
    <property type="match status" value="1"/>
</dbReference>
<dbReference type="EMBL" id="FNRQ01000007">
    <property type="protein sequence ID" value="SEB16638.1"/>
    <property type="molecule type" value="Genomic_DNA"/>
</dbReference>
<dbReference type="PANTHER" id="PTHR22550:SF18">
    <property type="entry name" value="VWFA DOMAIN-CONTAINING PROTEIN"/>
    <property type="match status" value="1"/>
</dbReference>
<dbReference type="Pfam" id="PF00092">
    <property type="entry name" value="VWA"/>
    <property type="match status" value="1"/>
</dbReference>
<feature type="transmembrane region" description="Helical" evidence="1">
    <location>
        <begin position="316"/>
        <end position="341"/>
    </location>
</feature>
<dbReference type="InterPro" id="IPR002035">
    <property type="entry name" value="VWF_A"/>
</dbReference>
<evidence type="ECO:0000256" key="1">
    <source>
        <dbReference type="SAM" id="Phobius"/>
    </source>
</evidence>
<dbReference type="SMART" id="SM00327">
    <property type="entry name" value="VWA"/>
    <property type="match status" value="1"/>
</dbReference>
<sequence length="362" mass="39917">MPKRWSDTPATGSAIIMWKFDFPWAFLLLPVPLLVWSLVPAWRTTASAVRMPFFHEMAEAAGERPAPGGVRLRRNWAQRLMMPVLWVLLVGAAAKPVYVEAPVTHEEPARDLMLGIDLSDSMSTRDFVNTATGERMDRLTAVKRVLADFVAKRKGDRIGLVVFGQAAYPQAPLTLDHDSVLILLNQMQIGMAGQRTAIGDAIGLTVKLMDKSAAQEKVLILLTDGNDTSSAIPPERAAEIAKDHKLVVYTIGIGNPDATGEDKVDLDALQKIADITGGRAFRALGNQQELADVYTTLDRITPEKVKREIYRPQRDYYWIPLALALLVYTLYHCLALVIAMIRAPREEAAPGRVKMGEAGHGD</sequence>